<sequence>MLGTIRTRQKGLGAMTPTKLSGLRLPQQDLDQCSLFECTTEAVEKWVEEVPMGNPLRAGSSLRNAVSELNRVRLKPQERFQLLERLRTPIHSVLTVLIRGSLKQSVILDNDKQIQTDLITDLCSLTAAGYTLSAVHTIQDNSSVTDVNPAKLACESLHRAMVLSGQHILVSYILYQPVNSNGWAGLHQLYSLSERQQLANLPVEDSLRDTRSNIAQEYLPPLLLACSKPNQLRQHDISGAYRAFQEWRDLAELQDPELGEGLFAVDMLSDQAPAFAELLVRRGSTQFRYINTKALIRHLEELKKSRGTQGLRVIEFDRETRLDTNLLEHLIKSLGEISQRNFARQQSRVSLDIATGLSNVHYFVAGERSLEEIFHGLDYDDSELSMTNQNPFITPASHGDQWQQANAEDEIEEHASEEELELGVDVDKLSKLVQEQDAQAKAIKPKRHTVYSVKTTNTSPGGYCVEWSDPPDNLHIGDIVCVRESGMEQADWTIAVIRWVSQVKHAPTLLGLELISPRGGAYAAQIKMPDGTFSKPIRVLLLPEIPLVGQAHTLVVPRMVFKEGQRITVTREEDSALVKLRRQVSSTGYFGQMDFEYLRQLDDDIESSKREDLPTAAFDSIWTDL</sequence>
<dbReference type="Proteomes" id="UP001626549">
    <property type="component" value="Chromosome"/>
</dbReference>
<name>A0ABZ0ID00_9GAMM</name>
<accession>A0ABZ0ID00</accession>
<dbReference type="RefSeq" id="WP_407328061.1">
    <property type="nucleotide sequence ID" value="NZ_CP136865.1"/>
</dbReference>
<dbReference type="EMBL" id="CP136865">
    <property type="protein sequence ID" value="WOJ97301.1"/>
    <property type="molecule type" value="Genomic_DNA"/>
</dbReference>
<organism evidence="1 2">
    <name type="scientific">Congregibacter brevis</name>
    <dbReference type="NCBI Taxonomy" id="3081201"/>
    <lineage>
        <taxon>Bacteria</taxon>
        <taxon>Pseudomonadati</taxon>
        <taxon>Pseudomonadota</taxon>
        <taxon>Gammaproteobacteria</taxon>
        <taxon>Cellvibrionales</taxon>
        <taxon>Halieaceae</taxon>
        <taxon>Congregibacter</taxon>
    </lineage>
</organism>
<protein>
    <submittedName>
        <fullName evidence="1">GTPase</fullName>
    </submittedName>
</protein>
<reference evidence="1 2" key="1">
    <citation type="submission" date="2023-10" db="EMBL/GenBank/DDBJ databases">
        <title>Two novel species belonging to the OM43/NOR5 clade.</title>
        <authorList>
            <person name="Park M."/>
        </authorList>
    </citation>
    <scope>NUCLEOTIDE SEQUENCE [LARGE SCALE GENOMIC DNA]</scope>
    <source>
        <strain evidence="1 2">IMCC45268</strain>
    </source>
</reference>
<evidence type="ECO:0000313" key="2">
    <source>
        <dbReference type="Proteomes" id="UP001626549"/>
    </source>
</evidence>
<evidence type="ECO:0000313" key="1">
    <source>
        <dbReference type="EMBL" id="WOJ97301.1"/>
    </source>
</evidence>
<gene>
    <name evidence="1" type="ORF">R0137_01715</name>
</gene>
<keyword evidence="2" id="KW-1185">Reference proteome</keyword>
<proteinExistence type="predicted"/>